<evidence type="ECO:0000256" key="5">
    <source>
        <dbReference type="ARBA" id="ARBA00023136"/>
    </source>
</evidence>
<evidence type="ECO:0000313" key="7">
    <source>
        <dbReference type="EMBL" id="CEO90328.1"/>
    </source>
</evidence>
<keyword evidence="8" id="KW-1185">Reference proteome</keyword>
<dbReference type="PANTHER" id="PTHR31123:SF1">
    <property type="entry name" value="ACCUMULATION OF DYADS PROTEIN 2-RELATED"/>
    <property type="match status" value="1"/>
</dbReference>
<evidence type="ECO:0000256" key="3">
    <source>
        <dbReference type="ARBA" id="ARBA00022692"/>
    </source>
</evidence>
<feature type="transmembrane region" description="Helical" evidence="6">
    <location>
        <begin position="107"/>
        <end position="128"/>
    </location>
</feature>
<comment type="similarity">
    <text evidence="2">Belongs to the acetate uptake transporter (AceTr) (TC 2.A.96) family.</text>
</comment>
<keyword evidence="4 6" id="KW-1133">Transmembrane helix</keyword>
<comment type="subcellular location">
    <subcellularLocation>
        <location evidence="1">Membrane</location>
        <topology evidence="1">Multi-pass membrane protein</topology>
    </subcellularLocation>
</comment>
<evidence type="ECO:0000256" key="4">
    <source>
        <dbReference type="ARBA" id="ARBA00022989"/>
    </source>
</evidence>
<reference evidence="8" key="1">
    <citation type="submission" date="2015-01" db="EMBL/GenBank/DDBJ databases">
        <authorList>
            <person name="Manzoor Shahid"/>
            <person name="Zubair Saima"/>
        </authorList>
    </citation>
    <scope>NUCLEOTIDE SEQUENCE [LARGE SCALE GENOMIC DNA]</scope>
    <source>
        <strain evidence="8">Sp3</strain>
    </source>
</reference>
<dbReference type="AlphaFoldDB" id="A0A0B7MQA6"/>
<feature type="transmembrane region" description="Helical" evidence="6">
    <location>
        <begin position="47"/>
        <end position="66"/>
    </location>
</feature>
<dbReference type="GO" id="GO:0005886">
    <property type="term" value="C:plasma membrane"/>
    <property type="evidence" value="ECO:0007669"/>
    <property type="project" value="TreeGrafter"/>
</dbReference>
<keyword evidence="3 6" id="KW-0812">Transmembrane</keyword>
<protein>
    <submittedName>
        <fullName evidence="7">Putative membrane protein</fullName>
    </submittedName>
</protein>
<feature type="transmembrane region" description="Helical" evidence="6">
    <location>
        <begin position="165"/>
        <end position="184"/>
    </location>
</feature>
<feature type="transmembrane region" description="Helical" evidence="6">
    <location>
        <begin position="21"/>
        <end position="41"/>
    </location>
</feature>
<evidence type="ECO:0000313" key="8">
    <source>
        <dbReference type="Proteomes" id="UP000046155"/>
    </source>
</evidence>
<proteinExistence type="inferred from homology"/>
<name>A0A0B7MQA6_9FIRM</name>
<dbReference type="Proteomes" id="UP000046155">
    <property type="component" value="Unassembled WGS sequence"/>
</dbReference>
<accession>A0A0B7MQA6</accession>
<sequence length="205" mass="21773">MSRNNDIEVSQVKATADPSPLGLGGFALTTFVLSIGNAQLIPLAAKPAFLGLAFFYGGLAQLLAGMQEYKKNNVFGATAFSTYGAFWLSLATLSVFESTGVIDWGGYAGTALGIFLLGFTIFNTYMWIASFRTNGAVCGVFTTLEITFILLVLAEFGIISSVPGGIMGIVTAAVAWYASAAGVINSTYKRTVLPIFPLDKIEKKY</sequence>
<dbReference type="PANTHER" id="PTHR31123">
    <property type="entry name" value="ACCUMULATION OF DYADS PROTEIN 2-RELATED"/>
    <property type="match status" value="1"/>
</dbReference>
<gene>
    <name evidence="7" type="ORF">SSCH_800020</name>
</gene>
<keyword evidence="5 6" id="KW-0472">Membrane</keyword>
<dbReference type="Pfam" id="PF01184">
    <property type="entry name" value="Gpr1_Fun34_YaaH"/>
    <property type="match status" value="1"/>
</dbReference>
<feature type="transmembrane region" description="Helical" evidence="6">
    <location>
        <begin position="73"/>
        <end position="95"/>
    </location>
</feature>
<feature type="transmembrane region" description="Helical" evidence="6">
    <location>
        <begin position="135"/>
        <end position="159"/>
    </location>
</feature>
<dbReference type="GO" id="GO:0015123">
    <property type="term" value="F:acetate transmembrane transporter activity"/>
    <property type="evidence" value="ECO:0007669"/>
    <property type="project" value="TreeGrafter"/>
</dbReference>
<dbReference type="NCBIfam" id="NF038013">
    <property type="entry name" value="AceTr_1"/>
    <property type="match status" value="1"/>
</dbReference>
<organism evidence="7 8">
    <name type="scientific">Syntrophaceticus schinkii</name>
    <dbReference type="NCBI Taxonomy" id="499207"/>
    <lineage>
        <taxon>Bacteria</taxon>
        <taxon>Bacillati</taxon>
        <taxon>Bacillota</taxon>
        <taxon>Clostridia</taxon>
        <taxon>Thermoanaerobacterales</taxon>
        <taxon>Thermoanaerobacterales Family III. Incertae Sedis</taxon>
        <taxon>Syntrophaceticus</taxon>
    </lineage>
</organism>
<evidence type="ECO:0000256" key="1">
    <source>
        <dbReference type="ARBA" id="ARBA00004141"/>
    </source>
</evidence>
<evidence type="ECO:0000256" key="2">
    <source>
        <dbReference type="ARBA" id="ARBA00005587"/>
    </source>
</evidence>
<dbReference type="InterPro" id="IPR051633">
    <property type="entry name" value="AceTr"/>
</dbReference>
<dbReference type="RefSeq" id="WP_232294509.1">
    <property type="nucleotide sequence ID" value="NZ_CDRZ01000281.1"/>
</dbReference>
<dbReference type="InterPro" id="IPR000791">
    <property type="entry name" value="Gpr1/Fun34/SatP-like"/>
</dbReference>
<dbReference type="EMBL" id="CDRZ01000281">
    <property type="protein sequence ID" value="CEO90328.1"/>
    <property type="molecule type" value="Genomic_DNA"/>
</dbReference>
<evidence type="ECO:0000256" key="6">
    <source>
        <dbReference type="SAM" id="Phobius"/>
    </source>
</evidence>